<dbReference type="RefSeq" id="WP_017230533.1">
    <property type="nucleotide sequence ID" value="NZ_JARJLM010000280.1"/>
</dbReference>
<dbReference type="Gene3D" id="3.40.50.300">
    <property type="entry name" value="P-loop containing nucleotide triphosphate hydrolases"/>
    <property type="match status" value="1"/>
</dbReference>
<evidence type="ECO:0008006" key="3">
    <source>
        <dbReference type="Google" id="ProtNLM"/>
    </source>
</evidence>
<name>A0ABT6APJ6_9BURK</name>
<reference evidence="1 2" key="1">
    <citation type="submission" date="2023-03" db="EMBL/GenBank/DDBJ databases">
        <title>Draft assemblies of triclosan tolerant bacteria isolated from returned activated sludge.</title>
        <authorList>
            <person name="Van Hamelsveld S."/>
        </authorList>
    </citation>
    <scope>NUCLEOTIDE SEQUENCE [LARGE SCALE GENOMIC DNA]</scope>
    <source>
        <strain evidence="1 2">GW210010_S58</strain>
    </source>
</reference>
<proteinExistence type="predicted"/>
<evidence type="ECO:0000313" key="2">
    <source>
        <dbReference type="Proteomes" id="UP001216674"/>
    </source>
</evidence>
<keyword evidence="2" id="KW-1185">Reference proteome</keyword>
<dbReference type="InterPro" id="IPR027417">
    <property type="entry name" value="P-loop_NTPase"/>
</dbReference>
<accession>A0ABT6APJ6</accession>
<dbReference type="SUPFAM" id="SSF52540">
    <property type="entry name" value="P-loop containing nucleoside triphosphate hydrolases"/>
    <property type="match status" value="1"/>
</dbReference>
<gene>
    <name evidence="1" type="ORF">P3W85_16510</name>
</gene>
<comment type="caution">
    <text evidence="1">The sequence shown here is derived from an EMBL/GenBank/DDBJ whole genome shotgun (WGS) entry which is preliminary data.</text>
</comment>
<sequence length="194" mass="21028">MTNLVLICGPSAVGKSTVGLELARLTGYPLLQHHETAIPVAKVHGSDGARFEATVARVRTEILRAAVSAGLPGVITTFRWRFGSAADLAFVGGLRALCDASRSRLAFVELAASFRVRSAREGSEPRVWMKPWLADVIAARGALAALLHQPYAYNSNGGFPYPNDWLLSNTEEMTPAEVAQRIIERFALPRRTAD</sequence>
<organism evidence="1 2">
    <name type="scientific">Cupriavidus basilensis</name>
    <dbReference type="NCBI Taxonomy" id="68895"/>
    <lineage>
        <taxon>Bacteria</taxon>
        <taxon>Pseudomonadati</taxon>
        <taxon>Pseudomonadota</taxon>
        <taxon>Betaproteobacteria</taxon>
        <taxon>Burkholderiales</taxon>
        <taxon>Burkholderiaceae</taxon>
        <taxon>Cupriavidus</taxon>
    </lineage>
</organism>
<dbReference type="Proteomes" id="UP001216674">
    <property type="component" value="Unassembled WGS sequence"/>
</dbReference>
<evidence type="ECO:0000313" key="1">
    <source>
        <dbReference type="EMBL" id="MDF3834546.1"/>
    </source>
</evidence>
<protein>
    <recommendedName>
        <fullName evidence="3">AAA family ATPase</fullName>
    </recommendedName>
</protein>
<dbReference type="EMBL" id="JARJLM010000280">
    <property type="protein sequence ID" value="MDF3834546.1"/>
    <property type="molecule type" value="Genomic_DNA"/>
</dbReference>